<accession>A0ABZ0ELU4</accession>
<sequence length="368" mass="40986">MHLLDHIGRSAAIIALASAVGIAFAAATPDIRWERAHPRDAQVDALKRQEANTRALLNAQAETVRAVSAQQATLTAQLKHAQELAQAQQLRIDKMEADNRSAAYQNTVATVLNILGMVFGIIGGTLLAGAQLTSRQERISTLRQLPPIVDMATRNTQYEPVLNFFAILGSITLSVGFVLQLVGTLIASPLPIAAMVAIGSIAIAISTWILWFFLGQTHGQTRSEKLSTMRQNIRKNILQPITQQFVGRGSATCEVCCRKLSASDAEVWWIAETNSPEHPYLHAPYALHYGHSTCLPECEDYALYYAQPHRYTNHTFHRESAETFIRNVAPELRIWYKAHREYWAGKSNVSDFDTPYDAHLARVERAFR</sequence>
<evidence type="ECO:0000256" key="1">
    <source>
        <dbReference type="SAM" id="Phobius"/>
    </source>
</evidence>
<feature type="transmembrane region" description="Helical" evidence="1">
    <location>
        <begin position="192"/>
        <end position="214"/>
    </location>
</feature>
<protein>
    <submittedName>
        <fullName evidence="2">Uncharacterized protein</fullName>
    </submittedName>
</protein>
<keyword evidence="1" id="KW-0472">Membrane</keyword>
<feature type="transmembrane region" description="Helical" evidence="1">
    <location>
        <begin position="161"/>
        <end position="186"/>
    </location>
</feature>
<reference evidence="2 3" key="1">
    <citation type="submission" date="2023-10" db="EMBL/GenBank/DDBJ databases">
        <title>Surface-active antibiotics is a multifunctional adaptation for post-fire microbes.</title>
        <authorList>
            <person name="Liu M.D."/>
            <person name="Du Y."/>
            <person name="Koupaei S.K."/>
            <person name="Kim N.R."/>
            <person name="Zhang W."/>
            <person name="Traxler M.F."/>
        </authorList>
    </citation>
    <scope>NUCLEOTIDE SEQUENCE [LARGE SCALE GENOMIC DNA]</scope>
    <source>
        <strain evidence="2 3">F3</strain>
    </source>
</reference>
<keyword evidence="3" id="KW-1185">Reference proteome</keyword>
<organism evidence="2 3">
    <name type="scientific">Paraburkholderia kirstenboschensis</name>
    <dbReference type="NCBI Taxonomy" id="1245436"/>
    <lineage>
        <taxon>Bacteria</taxon>
        <taxon>Pseudomonadati</taxon>
        <taxon>Pseudomonadota</taxon>
        <taxon>Betaproteobacteria</taxon>
        <taxon>Burkholderiales</taxon>
        <taxon>Burkholderiaceae</taxon>
        <taxon>Paraburkholderia</taxon>
    </lineage>
</organism>
<keyword evidence="1" id="KW-0812">Transmembrane</keyword>
<dbReference type="EMBL" id="CP136513">
    <property type="protein sequence ID" value="WOD18151.1"/>
    <property type="molecule type" value="Genomic_DNA"/>
</dbReference>
<name>A0ABZ0ELU4_9BURK</name>
<proteinExistence type="predicted"/>
<keyword evidence="1" id="KW-1133">Transmembrane helix</keyword>
<gene>
    <name evidence="2" type="ORF">RW095_35905</name>
</gene>
<feature type="transmembrane region" description="Helical" evidence="1">
    <location>
        <begin position="108"/>
        <end position="130"/>
    </location>
</feature>
<dbReference type="RefSeq" id="WP_317020489.1">
    <property type="nucleotide sequence ID" value="NZ_CP136513.1"/>
</dbReference>
<evidence type="ECO:0000313" key="3">
    <source>
        <dbReference type="Proteomes" id="UP001302652"/>
    </source>
</evidence>
<evidence type="ECO:0000313" key="2">
    <source>
        <dbReference type="EMBL" id="WOD18151.1"/>
    </source>
</evidence>
<dbReference type="Proteomes" id="UP001302652">
    <property type="component" value="Chromosome 1"/>
</dbReference>